<evidence type="ECO:0000313" key="1">
    <source>
        <dbReference type="EMBL" id="MCI49872.1"/>
    </source>
</evidence>
<reference evidence="1 2" key="1">
    <citation type="journal article" date="2018" name="Front. Plant Sci.">
        <title>Red Clover (Trifolium pratense) and Zigzag Clover (T. medium) - A Picture of Genomic Similarities and Differences.</title>
        <authorList>
            <person name="Dluhosova J."/>
            <person name="Istvanek J."/>
            <person name="Nedelnik J."/>
            <person name="Repkova J."/>
        </authorList>
    </citation>
    <scope>NUCLEOTIDE SEQUENCE [LARGE SCALE GENOMIC DNA]</scope>
    <source>
        <strain evidence="2">cv. 10/8</strain>
        <tissue evidence="1">Leaf</tissue>
    </source>
</reference>
<dbReference type="SUPFAM" id="SSF54001">
    <property type="entry name" value="Cysteine proteinases"/>
    <property type="match status" value="1"/>
</dbReference>
<keyword evidence="2" id="KW-1185">Reference proteome</keyword>
<feature type="non-terminal residue" evidence="1">
    <location>
        <position position="26"/>
    </location>
</feature>
<dbReference type="EMBL" id="LXQA010407989">
    <property type="protein sequence ID" value="MCI49872.1"/>
    <property type="molecule type" value="Genomic_DNA"/>
</dbReference>
<accession>A0A392SN89</accession>
<sequence length="26" mass="2933">MRKELPESVDWVAEGVVTPVLDQGDY</sequence>
<dbReference type="AlphaFoldDB" id="A0A392SN89"/>
<dbReference type="Proteomes" id="UP000265520">
    <property type="component" value="Unassembled WGS sequence"/>
</dbReference>
<dbReference type="InterPro" id="IPR038765">
    <property type="entry name" value="Papain-like_cys_pep_sf"/>
</dbReference>
<protein>
    <submittedName>
        <fullName evidence="1">Uncharacterized protein</fullName>
    </submittedName>
</protein>
<evidence type="ECO:0000313" key="2">
    <source>
        <dbReference type="Proteomes" id="UP000265520"/>
    </source>
</evidence>
<proteinExistence type="predicted"/>
<organism evidence="1 2">
    <name type="scientific">Trifolium medium</name>
    <dbReference type="NCBI Taxonomy" id="97028"/>
    <lineage>
        <taxon>Eukaryota</taxon>
        <taxon>Viridiplantae</taxon>
        <taxon>Streptophyta</taxon>
        <taxon>Embryophyta</taxon>
        <taxon>Tracheophyta</taxon>
        <taxon>Spermatophyta</taxon>
        <taxon>Magnoliopsida</taxon>
        <taxon>eudicotyledons</taxon>
        <taxon>Gunneridae</taxon>
        <taxon>Pentapetalae</taxon>
        <taxon>rosids</taxon>
        <taxon>fabids</taxon>
        <taxon>Fabales</taxon>
        <taxon>Fabaceae</taxon>
        <taxon>Papilionoideae</taxon>
        <taxon>50 kb inversion clade</taxon>
        <taxon>NPAAA clade</taxon>
        <taxon>Hologalegina</taxon>
        <taxon>IRL clade</taxon>
        <taxon>Trifolieae</taxon>
        <taxon>Trifolium</taxon>
    </lineage>
</organism>
<comment type="caution">
    <text evidence="1">The sequence shown here is derived from an EMBL/GenBank/DDBJ whole genome shotgun (WGS) entry which is preliminary data.</text>
</comment>
<name>A0A392SN89_9FABA</name>